<dbReference type="Proteomes" id="UP001345963">
    <property type="component" value="Unassembled WGS sequence"/>
</dbReference>
<sequence length="167" mass="16935">MEGLASLLGAVGCALREGGWPASRHYSGVWVWGWRGALSLACCGGLPPMLPSVALAPGWAQGYGWRSGGLGGGAYLVRLMRCAWPGVVGLPGPVTRLVDVSLSRTDGLGLLTLAEWLGRLGGVLLCWLLCLGGDQGGGLGGGMGDCSVWGEGLCPLLGCGVTGVWIG</sequence>
<reference evidence="1 2" key="1">
    <citation type="submission" date="2021-07" db="EMBL/GenBank/DDBJ databases">
        <authorList>
            <person name="Palmer J.M."/>
        </authorList>
    </citation>
    <scope>NUCLEOTIDE SEQUENCE [LARGE SCALE GENOMIC DNA]</scope>
    <source>
        <strain evidence="1 2">AT_MEX2019</strain>
        <tissue evidence="1">Muscle</tissue>
    </source>
</reference>
<protein>
    <submittedName>
        <fullName evidence="1">Uncharacterized protein</fullName>
    </submittedName>
</protein>
<evidence type="ECO:0000313" key="2">
    <source>
        <dbReference type="Proteomes" id="UP001345963"/>
    </source>
</evidence>
<evidence type="ECO:0000313" key="1">
    <source>
        <dbReference type="EMBL" id="MED6250079.1"/>
    </source>
</evidence>
<comment type="caution">
    <text evidence="1">The sequence shown here is derived from an EMBL/GenBank/DDBJ whole genome shotgun (WGS) entry which is preliminary data.</text>
</comment>
<name>A0ABU7BK10_9TELE</name>
<keyword evidence="2" id="KW-1185">Reference proteome</keyword>
<proteinExistence type="predicted"/>
<dbReference type="EMBL" id="JAHUTI010054679">
    <property type="protein sequence ID" value="MED6250079.1"/>
    <property type="molecule type" value="Genomic_DNA"/>
</dbReference>
<organism evidence="1 2">
    <name type="scientific">Ataeniobius toweri</name>
    <dbReference type="NCBI Taxonomy" id="208326"/>
    <lineage>
        <taxon>Eukaryota</taxon>
        <taxon>Metazoa</taxon>
        <taxon>Chordata</taxon>
        <taxon>Craniata</taxon>
        <taxon>Vertebrata</taxon>
        <taxon>Euteleostomi</taxon>
        <taxon>Actinopterygii</taxon>
        <taxon>Neopterygii</taxon>
        <taxon>Teleostei</taxon>
        <taxon>Neoteleostei</taxon>
        <taxon>Acanthomorphata</taxon>
        <taxon>Ovalentaria</taxon>
        <taxon>Atherinomorphae</taxon>
        <taxon>Cyprinodontiformes</taxon>
        <taxon>Goodeidae</taxon>
        <taxon>Ataeniobius</taxon>
    </lineage>
</organism>
<gene>
    <name evidence="1" type="ORF">ATANTOWER_024364</name>
</gene>
<accession>A0ABU7BK10</accession>